<organism evidence="3">
    <name type="scientific">Tuwongella immobilis</name>
    <dbReference type="NCBI Taxonomy" id="692036"/>
    <lineage>
        <taxon>Bacteria</taxon>
        <taxon>Pseudomonadati</taxon>
        <taxon>Planctomycetota</taxon>
        <taxon>Planctomycetia</taxon>
        <taxon>Gemmatales</taxon>
        <taxon>Gemmataceae</taxon>
        <taxon>Tuwongella</taxon>
    </lineage>
</organism>
<evidence type="ECO:0000256" key="1">
    <source>
        <dbReference type="SAM" id="MobiDB-lite"/>
    </source>
</evidence>
<name>A0A6C2YSF8_9BACT</name>
<feature type="compositionally biased region" description="Pro residues" evidence="1">
    <location>
        <begin position="95"/>
        <end position="115"/>
    </location>
</feature>
<dbReference type="RefSeq" id="WP_162659377.1">
    <property type="nucleotide sequence ID" value="NZ_LR593887.1"/>
</dbReference>
<dbReference type="Proteomes" id="UP000464378">
    <property type="component" value="Chromosome"/>
</dbReference>
<dbReference type="PROSITE" id="PS51257">
    <property type="entry name" value="PROKAR_LIPOPROTEIN"/>
    <property type="match status" value="1"/>
</dbReference>
<keyword evidence="2" id="KW-0812">Transmembrane</keyword>
<evidence type="ECO:0000313" key="4">
    <source>
        <dbReference type="Proteomes" id="UP000464378"/>
    </source>
</evidence>
<feature type="compositionally biased region" description="Low complexity" evidence="1">
    <location>
        <begin position="136"/>
        <end position="149"/>
    </location>
</feature>
<sequence length="601" mass="65116">MTNRFHCPNPTCSYVFDPSQFPPGITMLGCPVCGIRFPYQPVAMQGPAPVPPPPAPMPIAPPAPTGYPGYPAPTSASGAANPFAATSEMPGQTPGYPPPGYPQQPVPQPGYPQPGYPQQGYPQPGSPQPGYPQPAPTEAYQAPPAAQPGYAPPGYDPYAAPATTPGAYDPYAAQPGYAPPGYDPYASQPTAPGGFDPNAPQGYGYAPPNEFGSPTAPTGNPTAGGERVINVGDVPKSGSGGLVIGLFLMMITIGVSTIYIMTKKNPFSTRNIENSTDFSSDIYNFTFQVPSAPWSSDAPDARTGLRINIFAYVNNDTGAGFAMAAQDFKERNPRDREIELGLRDRLNNYFKNAASELIPNAKWIGQPALAYQFLAELNGEQVSGECYAIRNLGVGYWWFQWAPNNAYTQGLKQEFESYRNRVTFQKWRESWKEQSNIVLFTSDNGKYQVEDADGFWQPLRKGTALPEGAVLGIEAQYKEVTGDRKPRADLNIYVLKETGDPKEVGRKFIQKMLEEDAALSEAKVTFEPVNGELPADAGKPPLEVVRFTTRNSLDADRAELYVIAGISDGSSTVVAVGRCKQSLKRLWEPWLVKIVGSLKKT</sequence>
<dbReference type="InParanoid" id="A0A6C2YSF8"/>
<gene>
    <name evidence="3" type="ORF">GMBLW1_49160</name>
</gene>
<feature type="transmembrane region" description="Helical" evidence="2">
    <location>
        <begin position="240"/>
        <end position="261"/>
    </location>
</feature>
<dbReference type="EMBL" id="LR593887">
    <property type="protein sequence ID" value="VTS05917.1"/>
    <property type="molecule type" value="Genomic_DNA"/>
</dbReference>
<feature type="compositionally biased region" description="Pro residues" evidence="1">
    <location>
        <begin position="124"/>
        <end position="135"/>
    </location>
</feature>
<reference evidence="3" key="1">
    <citation type="submission" date="2019-04" db="EMBL/GenBank/DDBJ databases">
        <authorList>
            <consortium name="Science for Life Laboratories"/>
        </authorList>
    </citation>
    <scope>NUCLEOTIDE SEQUENCE</scope>
    <source>
        <strain evidence="3">MBLW1</strain>
    </source>
</reference>
<evidence type="ECO:0000313" key="3">
    <source>
        <dbReference type="EMBL" id="VIP04277.1"/>
    </source>
</evidence>
<evidence type="ECO:0000256" key="2">
    <source>
        <dbReference type="SAM" id="Phobius"/>
    </source>
</evidence>
<dbReference type="EMBL" id="LR586016">
    <property type="protein sequence ID" value="VIP04277.1"/>
    <property type="molecule type" value="Genomic_DNA"/>
</dbReference>
<feature type="region of interest" description="Disordered" evidence="1">
    <location>
        <begin position="68"/>
        <end position="162"/>
    </location>
</feature>
<keyword evidence="4" id="KW-1185">Reference proteome</keyword>
<keyword evidence="2" id="KW-1133">Transmembrane helix</keyword>
<accession>A0A6C2YSF8</accession>
<dbReference type="KEGG" id="tim:GMBLW1_49160"/>
<dbReference type="AlphaFoldDB" id="A0A6C2YSF8"/>
<keyword evidence="2" id="KW-0472">Membrane</keyword>
<proteinExistence type="predicted"/>
<protein>
    <submittedName>
        <fullName evidence="3">Uncharacterized protein</fullName>
    </submittedName>
</protein>
<dbReference type="CDD" id="cd20335">
    <property type="entry name" value="BRcat_RBR"/>
    <property type="match status" value="1"/>
</dbReference>